<protein>
    <recommendedName>
        <fullName evidence="1">Transcription elongation factor GreA/GreB C-terminal domain-containing protein</fullName>
    </recommendedName>
</protein>
<dbReference type="GO" id="GO:0070063">
    <property type="term" value="F:RNA polymerase binding"/>
    <property type="evidence" value="ECO:0007669"/>
    <property type="project" value="InterPro"/>
</dbReference>
<dbReference type="Gene3D" id="1.10.287.180">
    <property type="entry name" value="Transcription elongation factor, GreA/GreB, N-terminal domain"/>
    <property type="match status" value="1"/>
</dbReference>
<dbReference type="PANTHER" id="PTHR30437">
    <property type="entry name" value="TRANSCRIPTION ELONGATION FACTOR GREA"/>
    <property type="match status" value="1"/>
</dbReference>
<dbReference type="Proteomes" id="UP000231469">
    <property type="component" value="Unassembled WGS sequence"/>
</dbReference>
<dbReference type="PIRSF" id="PIRSF006092">
    <property type="entry name" value="GreA_GreB"/>
    <property type="match status" value="1"/>
</dbReference>
<dbReference type="GO" id="GO:0032784">
    <property type="term" value="P:regulation of DNA-templated transcription elongation"/>
    <property type="evidence" value="ECO:0007669"/>
    <property type="project" value="InterPro"/>
</dbReference>
<reference evidence="3" key="1">
    <citation type="submission" date="2017-09" db="EMBL/GenBank/DDBJ databases">
        <title>Depth-based differentiation of microbial function through sediment-hosted aquifers and enrichment of novel symbionts in the deep terrestrial subsurface.</title>
        <authorList>
            <person name="Probst A.J."/>
            <person name="Ladd B."/>
            <person name="Jarett J.K."/>
            <person name="Geller-Mcgrath D.E."/>
            <person name="Sieber C.M.K."/>
            <person name="Emerson J.B."/>
            <person name="Anantharaman K."/>
            <person name="Thomas B.C."/>
            <person name="Malmstrom R."/>
            <person name="Stieglmeier M."/>
            <person name="Klingl A."/>
            <person name="Woyke T."/>
            <person name="Ryan C.M."/>
            <person name="Banfield J.F."/>
        </authorList>
    </citation>
    <scope>NUCLEOTIDE SEQUENCE [LARGE SCALE GENOMIC DNA]</scope>
</reference>
<dbReference type="SUPFAM" id="SSF54534">
    <property type="entry name" value="FKBP-like"/>
    <property type="match status" value="1"/>
</dbReference>
<dbReference type="InterPro" id="IPR036805">
    <property type="entry name" value="Tscrpt_elong_fac_GreA/B_N_sf"/>
</dbReference>
<evidence type="ECO:0000313" key="2">
    <source>
        <dbReference type="EMBL" id="PJA02384.1"/>
    </source>
</evidence>
<organism evidence="2 3">
    <name type="scientific">bacterium (Candidatus Gribaldobacteria) CG_4_10_14_0_2_um_filter_36_18</name>
    <dbReference type="NCBI Taxonomy" id="2014264"/>
    <lineage>
        <taxon>Bacteria</taxon>
        <taxon>Candidatus Gribaldobacteria</taxon>
    </lineage>
</organism>
<dbReference type="Pfam" id="PF01272">
    <property type="entry name" value="GreA_GreB"/>
    <property type="match status" value="1"/>
</dbReference>
<gene>
    <name evidence="2" type="ORF">COX73_01060</name>
</gene>
<dbReference type="Gene3D" id="3.10.50.30">
    <property type="entry name" value="Transcription elongation factor, GreA/GreB, C-terminal domain"/>
    <property type="match status" value="1"/>
</dbReference>
<dbReference type="InterPro" id="IPR023459">
    <property type="entry name" value="Tscrpt_elong_fac_GreA/B_fam"/>
</dbReference>
<evidence type="ECO:0000259" key="1">
    <source>
        <dbReference type="Pfam" id="PF01272"/>
    </source>
</evidence>
<sequence>MPDSKKYYLTKEGLKGIKKEYAKLLKLRKLKSKGDVPSILHSEELNTEFVTYREDVDFLESRIEELEHVLKNFGLIKPPPRKEKNRIHLGAQVKVEVDGQEDEFTIIGTLEANPTMGKISNESPMGKILLGHKVGEEVVISSPIKVIYKIKSIRY</sequence>
<comment type="caution">
    <text evidence="2">The sequence shown here is derived from an EMBL/GenBank/DDBJ whole genome shotgun (WGS) entry which is preliminary data.</text>
</comment>
<accession>A0A2M7VKQ8</accession>
<dbReference type="GO" id="GO:0006354">
    <property type="term" value="P:DNA-templated transcription elongation"/>
    <property type="evidence" value="ECO:0007669"/>
    <property type="project" value="TreeGrafter"/>
</dbReference>
<dbReference type="SUPFAM" id="SSF46557">
    <property type="entry name" value="GreA transcript cleavage protein, N-terminal domain"/>
    <property type="match status" value="1"/>
</dbReference>
<dbReference type="PANTHER" id="PTHR30437:SF4">
    <property type="entry name" value="TRANSCRIPTION ELONGATION FACTOR GREA"/>
    <property type="match status" value="1"/>
</dbReference>
<dbReference type="InterPro" id="IPR001437">
    <property type="entry name" value="Tscrpt_elong_fac_GreA/B_C"/>
</dbReference>
<name>A0A2M7VKQ8_9BACT</name>
<dbReference type="AlphaFoldDB" id="A0A2M7VKQ8"/>
<dbReference type="InterPro" id="IPR036953">
    <property type="entry name" value="GreA/GreB_C_sf"/>
</dbReference>
<proteinExistence type="predicted"/>
<evidence type="ECO:0000313" key="3">
    <source>
        <dbReference type="Proteomes" id="UP000231469"/>
    </source>
</evidence>
<dbReference type="GO" id="GO:0003677">
    <property type="term" value="F:DNA binding"/>
    <property type="evidence" value="ECO:0007669"/>
    <property type="project" value="InterPro"/>
</dbReference>
<feature type="domain" description="Transcription elongation factor GreA/GreB C-terminal" evidence="1">
    <location>
        <begin position="83"/>
        <end position="155"/>
    </location>
</feature>
<dbReference type="EMBL" id="PFPS01000046">
    <property type="protein sequence ID" value="PJA02384.1"/>
    <property type="molecule type" value="Genomic_DNA"/>
</dbReference>